<dbReference type="EMBL" id="RAXU01000001">
    <property type="protein sequence ID" value="RKG36195.1"/>
    <property type="molecule type" value="Genomic_DNA"/>
</dbReference>
<organism evidence="3 4">
    <name type="scientific">Acinetobacter guerrae</name>
    <dbReference type="NCBI Taxonomy" id="1843371"/>
    <lineage>
        <taxon>Bacteria</taxon>
        <taxon>Pseudomonadati</taxon>
        <taxon>Pseudomonadota</taxon>
        <taxon>Gammaproteobacteria</taxon>
        <taxon>Moraxellales</taxon>
        <taxon>Moraxellaceae</taxon>
        <taxon>Acinetobacter</taxon>
    </lineage>
</organism>
<name>A0A3A8ENK0_9GAMM</name>
<feature type="signal peptide" evidence="1">
    <location>
        <begin position="1"/>
        <end position="21"/>
    </location>
</feature>
<dbReference type="AlphaFoldDB" id="A0A3A8ENK0"/>
<comment type="caution">
    <text evidence="3">The sequence shown here is derived from an EMBL/GenBank/DDBJ whole genome shotgun (WGS) entry which is preliminary data.</text>
</comment>
<dbReference type="Pfam" id="PF19657">
    <property type="entry name" value="DUF6160"/>
    <property type="match status" value="1"/>
</dbReference>
<feature type="chain" id="PRO_5017217449" evidence="1">
    <location>
        <begin position="22"/>
        <end position="319"/>
    </location>
</feature>
<keyword evidence="1" id="KW-0732">Signal</keyword>
<sequence>MKKNKILGCISLICFAPLTFAMQPLDDQSLSATTGQDGINIGVGINKVQFNQVSLIDTNGYGAQATSYANRASLVVAGQNASPTTLTFNGANNTPSLNIVADTDGGINNKAFANLAVSFANQITGLTISPFSIYLAGTNSTSAPNSSKSIFTGTNLNSDVKELLRVGSNIDVNFVSGNAPKMNIQLGNAPQGHMIQFGGAISSICSGGCPITLVSQYVDAQTPANSYSTGVTFDLGLKATDTVNGFSLNNFYAGVESGGFVFGNTGTSSKLDASLGNVTMGTVGKTDSNVFNGIQNGPIGNIGAVGASVTDLKVKISGM</sequence>
<keyword evidence="4" id="KW-1185">Reference proteome</keyword>
<proteinExistence type="predicted"/>
<feature type="domain" description="DUF6160" evidence="2">
    <location>
        <begin position="5"/>
        <end position="61"/>
    </location>
</feature>
<evidence type="ECO:0000313" key="3">
    <source>
        <dbReference type="EMBL" id="RKG36195.1"/>
    </source>
</evidence>
<protein>
    <submittedName>
        <fullName evidence="3">FilA</fullName>
    </submittedName>
</protein>
<dbReference type="InterPro" id="IPR046158">
    <property type="entry name" value="DUF6160"/>
</dbReference>
<gene>
    <name evidence="3" type="ORF">D7V21_00940</name>
</gene>
<accession>A0A3A8ENK0</accession>
<reference evidence="3 4" key="1">
    <citation type="submission" date="2018-09" db="EMBL/GenBank/DDBJ databases">
        <title>The draft genome of Acinetobacter spp. strains.</title>
        <authorList>
            <person name="Qin J."/>
            <person name="Feng Y."/>
            <person name="Zong Z."/>
        </authorList>
    </citation>
    <scope>NUCLEOTIDE SEQUENCE [LARGE SCALE GENOMIC DNA]</scope>
    <source>
        <strain evidence="3 4">WCHAc060096</strain>
    </source>
</reference>
<dbReference type="RefSeq" id="WP_120368668.1">
    <property type="nucleotide sequence ID" value="NZ_RAXU01000001.1"/>
</dbReference>
<evidence type="ECO:0000256" key="1">
    <source>
        <dbReference type="SAM" id="SignalP"/>
    </source>
</evidence>
<evidence type="ECO:0000313" key="4">
    <source>
        <dbReference type="Proteomes" id="UP000269001"/>
    </source>
</evidence>
<dbReference type="Proteomes" id="UP000269001">
    <property type="component" value="Unassembled WGS sequence"/>
</dbReference>
<evidence type="ECO:0000259" key="2">
    <source>
        <dbReference type="Pfam" id="PF19657"/>
    </source>
</evidence>